<accession>A0A0F9KFW2</accession>
<feature type="transmembrane region" description="Helical" evidence="1">
    <location>
        <begin position="36"/>
        <end position="58"/>
    </location>
</feature>
<name>A0A0F9KFW2_9ZZZZ</name>
<keyword evidence="1" id="KW-1133">Transmembrane helix</keyword>
<evidence type="ECO:0000256" key="1">
    <source>
        <dbReference type="SAM" id="Phobius"/>
    </source>
</evidence>
<keyword evidence="1" id="KW-0472">Membrane</keyword>
<reference evidence="2" key="1">
    <citation type="journal article" date="2015" name="Nature">
        <title>Complex archaea that bridge the gap between prokaryotes and eukaryotes.</title>
        <authorList>
            <person name="Spang A."/>
            <person name="Saw J.H."/>
            <person name="Jorgensen S.L."/>
            <person name="Zaremba-Niedzwiedzka K."/>
            <person name="Martijn J."/>
            <person name="Lind A.E."/>
            <person name="van Eijk R."/>
            <person name="Schleper C."/>
            <person name="Guy L."/>
            <person name="Ettema T.J."/>
        </authorList>
    </citation>
    <scope>NUCLEOTIDE SEQUENCE</scope>
</reference>
<protein>
    <recommendedName>
        <fullName evidence="3">Holin</fullName>
    </recommendedName>
</protein>
<feature type="transmembrane region" description="Helical" evidence="1">
    <location>
        <begin position="6"/>
        <end position="24"/>
    </location>
</feature>
<feature type="transmembrane region" description="Helical" evidence="1">
    <location>
        <begin position="64"/>
        <end position="82"/>
    </location>
</feature>
<evidence type="ECO:0008006" key="3">
    <source>
        <dbReference type="Google" id="ProtNLM"/>
    </source>
</evidence>
<organism evidence="2">
    <name type="scientific">marine sediment metagenome</name>
    <dbReference type="NCBI Taxonomy" id="412755"/>
    <lineage>
        <taxon>unclassified sequences</taxon>
        <taxon>metagenomes</taxon>
        <taxon>ecological metagenomes</taxon>
    </lineage>
</organism>
<dbReference type="EMBL" id="LAZR01009272">
    <property type="protein sequence ID" value="KKM73636.1"/>
    <property type="molecule type" value="Genomic_DNA"/>
</dbReference>
<evidence type="ECO:0000313" key="2">
    <source>
        <dbReference type="EMBL" id="KKM73636.1"/>
    </source>
</evidence>
<comment type="caution">
    <text evidence="2">The sequence shown here is derived from an EMBL/GenBank/DDBJ whole genome shotgun (WGS) entry which is preliminary data.</text>
</comment>
<dbReference type="AlphaFoldDB" id="A0A0F9KFW2"/>
<keyword evidence="1" id="KW-0812">Transmembrane</keyword>
<gene>
    <name evidence="2" type="ORF">LCGC14_1408460</name>
</gene>
<sequence length="88" mass="9257">MDVTELGFVALVSFGSVGLVSFFLKDKPWFDSRAKAVLLVGFAFVYGFVPAEFSNQIADRLKDAVAIGASATAVYGGGKGLISKFGSK</sequence>
<proteinExistence type="predicted"/>